<dbReference type="SUPFAM" id="SSF103088">
    <property type="entry name" value="OmpA-like"/>
    <property type="match status" value="1"/>
</dbReference>
<name>A0A502L0N2_9GAMM</name>
<gene>
    <name evidence="7" type="primary">pdsO</name>
    <name evidence="7" type="ORF">EPA86_07685</name>
</gene>
<dbReference type="Proteomes" id="UP000315303">
    <property type="component" value="Unassembled WGS sequence"/>
</dbReference>
<evidence type="ECO:0000256" key="2">
    <source>
        <dbReference type="ARBA" id="ARBA00023136"/>
    </source>
</evidence>
<dbReference type="Gene3D" id="3.30.1330.60">
    <property type="entry name" value="OmpA-like domain"/>
    <property type="match status" value="1"/>
</dbReference>
<dbReference type="PROSITE" id="PS51123">
    <property type="entry name" value="OMPA_2"/>
    <property type="match status" value="1"/>
</dbReference>
<evidence type="ECO:0000256" key="5">
    <source>
        <dbReference type="SAM" id="Coils"/>
    </source>
</evidence>
<evidence type="ECO:0000313" key="7">
    <source>
        <dbReference type="EMBL" id="TPH15841.1"/>
    </source>
</evidence>
<keyword evidence="5" id="KW-0175">Coiled coil</keyword>
<dbReference type="PANTHER" id="PTHR30329">
    <property type="entry name" value="STATOR ELEMENT OF FLAGELLAR MOTOR COMPLEX"/>
    <property type="match status" value="1"/>
</dbReference>
<sequence>MMETFLNKQNVVVGILMVSLINLPVYAADSNNEVKQLSKEQLHREKVNNENIGFGTGAVIGAVVAGPIGAFVAGITGTLIAKHINVSNEAESLAISLNKEKEKNSIQISQYKREMRQIEQEFQDQLASLNLSEQDQNYTHINNILMSLQFSTGSSEIAPHYQEQIAGVAELLNSKPEMKIDLSGYTDMLGEESKNQLLSIARVNSVKNLLMAQGVKEEQIATFAFGEKAPIVANKKQERSFYDRRVVLKIHQENMQTAKR</sequence>
<evidence type="ECO:0000259" key="6">
    <source>
        <dbReference type="PROSITE" id="PS51123"/>
    </source>
</evidence>
<dbReference type="AlphaFoldDB" id="A0A502L0N2"/>
<comment type="caution">
    <text evidence="7">The sequence shown here is derived from an EMBL/GenBank/DDBJ whole genome shotgun (WGS) entry which is preliminary data.</text>
</comment>
<feature type="coiled-coil region" evidence="5">
    <location>
        <begin position="101"/>
        <end position="128"/>
    </location>
</feature>
<feature type="domain" description="OmpA-like" evidence="6">
    <location>
        <begin position="137"/>
        <end position="254"/>
    </location>
</feature>
<organism evidence="7 8">
    <name type="scientific">Litorilituus lipolyticus</name>
    <dbReference type="NCBI Taxonomy" id="2491017"/>
    <lineage>
        <taxon>Bacteria</taxon>
        <taxon>Pseudomonadati</taxon>
        <taxon>Pseudomonadota</taxon>
        <taxon>Gammaproteobacteria</taxon>
        <taxon>Alteromonadales</taxon>
        <taxon>Colwelliaceae</taxon>
        <taxon>Litorilituus</taxon>
    </lineage>
</organism>
<keyword evidence="2 4" id="KW-0472">Membrane</keyword>
<comment type="subcellular location">
    <subcellularLocation>
        <location evidence="1">Cell outer membrane</location>
    </subcellularLocation>
</comment>
<dbReference type="InterPro" id="IPR050330">
    <property type="entry name" value="Bact_OuterMem_StrucFunc"/>
</dbReference>
<proteinExistence type="predicted"/>
<accession>A0A502L0N2</accession>
<dbReference type="CDD" id="cd07185">
    <property type="entry name" value="OmpA_C-like"/>
    <property type="match status" value="1"/>
</dbReference>
<evidence type="ECO:0000256" key="4">
    <source>
        <dbReference type="PROSITE-ProRule" id="PRU00473"/>
    </source>
</evidence>
<dbReference type="NCBIfam" id="TIGR03789">
    <property type="entry name" value="pdsO"/>
    <property type="match status" value="1"/>
</dbReference>
<keyword evidence="8" id="KW-1185">Reference proteome</keyword>
<dbReference type="PANTHER" id="PTHR30329:SF21">
    <property type="entry name" value="LIPOPROTEIN YIAD-RELATED"/>
    <property type="match status" value="1"/>
</dbReference>
<dbReference type="PRINTS" id="PR01021">
    <property type="entry name" value="OMPADOMAIN"/>
</dbReference>
<keyword evidence="3" id="KW-0998">Cell outer membrane</keyword>
<dbReference type="OrthoDB" id="7061829at2"/>
<reference evidence="7 8" key="1">
    <citation type="submission" date="2019-01" db="EMBL/GenBank/DDBJ databases">
        <title>Litorilituus lipolytica sp. nov., isolated from intertidal sand of the Yellow Sea in China.</title>
        <authorList>
            <person name="Liu A."/>
        </authorList>
    </citation>
    <scope>NUCLEOTIDE SEQUENCE [LARGE SCALE GENOMIC DNA]</scope>
    <source>
        <strain evidence="7 8">RZ04</strain>
    </source>
</reference>
<evidence type="ECO:0000256" key="1">
    <source>
        <dbReference type="ARBA" id="ARBA00004442"/>
    </source>
</evidence>
<dbReference type="GO" id="GO:0009279">
    <property type="term" value="C:cell outer membrane"/>
    <property type="evidence" value="ECO:0007669"/>
    <property type="project" value="UniProtKB-SubCell"/>
</dbReference>
<evidence type="ECO:0000256" key="3">
    <source>
        <dbReference type="ARBA" id="ARBA00023237"/>
    </source>
</evidence>
<dbReference type="InterPro" id="IPR036737">
    <property type="entry name" value="OmpA-like_sf"/>
</dbReference>
<dbReference type="EMBL" id="SAWY01000018">
    <property type="protein sequence ID" value="TPH15841.1"/>
    <property type="molecule type" value="Genomic_DNA"/>
</dbReference>
<evidence type="ECO:0000313" key="8">
    <source>
        <dbReference type="Proteomes" id="UP000315303"/>
    </source>
</evidence>
<dbReference type="Pfam" id="PF00691">
    <property type="entry name" value="OmpA"/>
    <property type="match status" value="1"/>
</dbReference>
<dbReference type="InterPro" id="IPR006665">
    <property type="entry name" value="OmpA-like"/>
</dbReference>
<protein>
    <submittedName>
        <fullName evidence="7">Sortase-associated OmpA-like protein PdsO</fullName>
    </submittedName>
</protein>
<dbReference type="InterPro" id="IPR006664">
    <property type="entry name" value="OMP_bac"/>
</dbReference>
<dbReference type="InterPro" id="IPR022511">
    <property type="entry name" value="PdsO"/>
</dbReference>